<name>A0AAU9NDP7_9ASTR</name>
<dbReference type="PRINTS" id="PR00731">
    <property type="entry name" value="CAULIMOPTASE"/>
</dbReference>
<dbReference type="Proteomes" id="UP001157418">
    <property type="component" value="Unassembled WGS sequence"/>
</dbReference>
<dbReference type="EMBL" id="CAKMRJ010004445">
    <property type="protein sequence ID" value="CAH1435990.1"/>
    <property type="molecule type" value="Genomic_DNA"/>
</dbReference>
<dbReference type="AlphaFoldDB" id="A0AAU9NDP7"/>
<evidence type="ECO:0000259" key="1">
    <source>
        <dbReference type="Pfam" id="PF02160"/>
    </source>
</evidence>
<gene>
    <name evidence="2" type="ORF">LVIROSA_LOCUS22385</name>
</gene>
<dbReference type="GO" id="GO:0004190">
    <property type="term" value="F:aspartic-type endopeptidase activity"/>
    <property type="evidence" value="ECO:0007669"/>
    <property type="project" value="InterPro"/>
</dbReference>
<reference evidence="2 3" key="1">
    <citation type="submission" date="2022-01" db="EMBL/GenBank/DDBJ databases">
        <authorList>
            <person name="Xiong W."/>
            <person name="Schranz E."/>
        </authorList>
    </citation>
    <scope>NUCLEOTIDE SEQUENCE [LARGE SCALE GENOMIC DNA]</scope>
</reference>
<protein>
    <recommendedName>
        <fullName evidence="1">Peptidase A3A domain-containing protein</fullName>
    </recommendedName>
</protein>
<keyword evidence="3" id="KW-1185">Reference proteome</keyword>
<sequence>MNLTNPNSIYVSAFLNFKGYKKFRVHSFVDTGASLCLASKFIIPDELWENAPKEIIATIANGDTIEINKVCRSINLEVAGEHFNVIDVVIGNNFCQVYGPFIQWIDRIAFHLNNDMVIIKKVTEAFSKGKPCFLETQEKGSKEKQIPGTNITQ</sequence>
<comment type="caution">
    <text evidence="2">The sequence shown here is derived from an EMBL/GenBank/DDBJ whole genome shotgun (WGS) entry which is preliminary data.</text>
</comment>
<dbReference type="GO" id="GO:0006508">
    <property type="term" value="P:proteolysis"/>
    <property type="evidence" value="ECO:0007669"/>
    <property type="project" value="InterPro"/>
</dbReference>
<dbReference type="InterPro" id="IPR000588">
    <property type="entry name" value="Pept_A3A"/>
</dbReference>
<evidence type="ECO:0000313" key="2">
    <source>
        <dbReference type="EMBL" id="CAH1435990.1"/>
    </source>
</evidence>
<proteinExistence type="predicted"/>
<dbReference type="Pfam" id="PF02160">
    <property type="entry name" value="Peptidase_A3"/>
    <property type="match status" value="1"/>
</dbReference>
<organism evidence="2 3">
    <name type="scientific">Lactuca virosa</name>
    <dbReference type="NCBI Taxonomy" id="75947"/>
    <lineage>
        <taxon>Eukaryota</taxon>
        <taxon>Viridiplantae</taxon>
        <taxon>Streptophyta</taxon>
        <taxon>Embryophyta</taxon>
        <taxon>Tracheophyta</taxon>
        <taxon>Spermatophyta</taxon>
        <taxon>Magnoliopsida</taxon>
        <taxon>eudicotyledons</taxon>
        <taxon>Gunneridae</taxon>
        <taxon>Pentapetalae</taxon>
        <taxon>asterids</taxon>
        <taxon>campanulids</taxon>
        <taxon>Asterales</taxon>
        <taxon>Asteraceae</taxon>
        <taxon>Cichorioideae</taxon>
        <taxon>Cichorieae</taxon>
        <taxon>Lactucinae</taxon>
        <taxon>Lactuca</taxon>
    </lineage>
</organism>
<accession>A0AAU9NDP7</accession>
<feature type="domain" description="Peptidase A3A" evidence="1">
    <location>
        <begin position="5"/>
        <end position="146"/>
    </location>
</feature>
<evidence type="ECO:0000313" key="3">
    <source>
        <dbReference type="Proteomes" id="UP001157418"/>
    </source>
</evidence>